<protein>
    <submittedName>
        <fullName evidence="1">NAD(P)/FAD-dependent oxidoreductase</fullName>
    </submittedName>
</protein>
<gene>
    <name evidence="1" type="ORF">GCM10022215_25110</name>
</gene>
<dbReference type="SUPFAM" id="SSF51905">
    <property type="entry name" value="FAD/NAD(P)-binding domain"/>
    <property type="match status" value="1"/>
</dbReference>
<dbReference type="PANTHER" id="PTHR10668">
    <property type="entry name" value="PHYTOENE DEHYDROGENASE"/>
    <property type="match status" value="1"/>
</dbReference>
<dbReference type="Gene3D" id="3.50.50.60">
    <property type="entry name" value="FAD/NAD(P)-binding domain"/>
    <property type="match status" value="1"/>
</dbReference>
<sequence length="470" mass="49217">MTSAVVVGSGPNGLAAALTLAAEGIEVTVLERAATIGGGTRSGEATLPGLLHDECSSAHPLALDTPFSRRFDLAGAGLRFASAPIEHAHPLDGGRGAAALRSAADTATSLGPDAGAWRRLFGTLDARFPRIAEDFLRPMLHVPAHPILLARFGAYAALPATAIARRFATDEGRALWAGLAAHAFRPLNAPFSSAIGVALGTAAHTYGWPVAVGGSRSITDASARLLRQHGGRIETGVEVTSLDELGGYDVVLLDTSPRAAAGILGDRAPHRVARAYRRFRHGTAAFQVALAVQDGVPWTFEPARRSATLHLGGTFEEVARSEQETWQGRMPERPFVLLSQQYLADPSRSQGSVHPIDAYAHVPHGFTGDATEAILGQIERFAPGTRERIVALAIRTTTQISTLNPNYVGGDITTGANLGRQLVLRPRAALDPYTTGVPGVYLCSAATPPGAGAHGMCGYNAALSALRRLG</sequence>
<dbReference type="InterPro" id="IPR036188">
    <property type="entry name" value="FAD/NAD-bd_sf"/>
</dbReference>
<comment type="caution">
    <text evidence="1">The sequence shown here is derived from an EMBL/GenBank/DDBJ whole genome shotgun (WGS) entry which is preliminary data.</text>
</comment>
<organism evidence="1 2">
    <name type="scientific">Nocardioides fonticola</name>
    <dbReference type="NCBI Taxonomy" id="450363"/>
    <lineage>
        <taxon>Bacteria</taxon>
        <taxon>Bacillati</taxon>
        <taxon>Actinomycetota</taxon>
        <taxon>Actinomycetes</taxon>
        <taxon>Propionibacteriales</taxon>
        <taxon>Nocardioidaceae</taxon>
        <taxon>Nocardioides</taxon>
    </lineage>
</organism>
<keyword evidence="2" id="KW-1185">Reference proteome</keyword>
<dbReference type="Pfam" id="PF13450">
    <property type="entry name" value="NAD_binding_8"/>
    <property type="match status" value="1"/>
</dbReference>
<proteinExistence type="predicted"/>
<evidence type="ECO:0000313" key="1">
    <source>
        <dbReference type="EMBL" id="GAA4120874.1"/>
    </source>
</evidence>
<accession>A0ABP7XKF8</accession>
<evidence type="ECO:0000313" key="2">
    <source>
        <dbReference type="Proteomes" id="UP001501495"/>
    </source>
</evidence>
<dbReference type="PANTHER" id="PTHR10668:SF105">
    <property type="entry name" value="DEHYDROGENASE-RELATED"/>
    <property type="match status" value="1"/>
</dbReference>
<reference evidence="2" key="1">
    <citation type="journal article" date="2019" name="Int. J. Syst. Evol. Microbiol.">
        <title>The Global Catalogue of Microorganisms (GCM) 10K type strain sequencing project: providing services to taxonomists for standard genome sequencing and annotation.</title>
        <authorList>
            <consortium name="The Broad Institute Genomics Platform"/>
            <consortium name="The Broad Institute Genome Sequencing Center for Infectious Disease"/>
            <person name="Wu L."/>
            <person name="Ma J."/>
        </authorList>
    </citation>
    <scope>NUCLEOTIDE SEQUENCE [LARGE SCALE GENOMIC DNA]</scope>
    <source>
        <strain evidence="2">JCM 16703</strain>
    </source>
</reference>
<name>A0ABP7XKF8_9ACTN</name>
<dbReference type="Proteomes" id="UP001501495">
    <property type="component" value="Unassembled WGS sequence"/>
</dbReference>
<dbReference type="PRINTS" id="PR00419">
    <property type="entry name" value="ADXRDTASE"/>
</dbReference>
<dbReference type="EMBL" id="BAAAZH010000017">
    <property type="protein sequence ID" value="GAA4120874.1"/>
    <property type="molecule type" value="Genomic_DNA"/>
</dbReference>
<dbReference type="RefSeq" id="WP_344733751.1">
    <property type="nucleotide sequence ID" value="NZ_BAAAZH010000017.1"/>
</dbReference>